<dbReference type="OrthoDB" id="5135838at2759"/>
<accession>A0A9N9VAN9</accession>
<dbReference type="AlphaFoldDB" id="A0A9N9VAN9"/>
<keyword evidence="2" id="KW-1185">Reference proteome</keyword>
<gene>
    <name evidence="1" type="ORF">CRHIZ90672A_00012351</name>
</gene>
<comment type="caution">
    <text evidence="1">The sequence shown here is derived from an EMBL/GenBank/DDBJ whole genome shotgun (WGS) entry which is preliminary data.</text>
</comment>
<name>A0A9N9VAN9_9HYPO</name>
<protein>
    <submittedName>
        <fullName evidence="1">Uncharacterized protein</fullName>
    </submittedName>
</protein>
<proteinExistence type="predicted"/>
<dbReference type="Proteomes" id="UP000696573">
    <property type="component" value="Unassembled WGS sequence"/>
</dbReference>
<evidence type="ECO:0000313" key="1">
    <source>
        <dbReference type="EMBL" id="CAH0019199.1"/>
    </source>
</evidence>
<evidence type="ECO:0000313" key="2">
    <source>
        <dbReference type="Proteomes" id="UP000696573"/>
    </source>
</evidence>
<sequence>MDSLIDKLHHTSVEELEEDMVEDMEEYMDEDMEQADQQPEPWESYLFTCEDCNKNLNQLCFKNDALLPFASISADRNQRIPKEALLSATELYQLKDEDLEAHLAAQKGPLRCNECWFKKLGLDHLPSRFQDFDPDDCVEFHYPLPQEINCRDVRLPTWMIRCARCHTWQGSDQYPGSRLLDGAGACITCTRIPRPPCLAKLDWRDIGNDSYRIEVSRFRALCIDWEEVVWAEPSIGDSAKIGFIWAFEQWEARGEPLRVWAALFHLREYFGEHRGQLENLFGTMAKQYFTSSRANYHHFQLQQVLRSLETDASNRAADSIFGGEFERTWLVFSRVMARHYEVFSRSVFTDPYVYTRGENSQWKTESDGTAE</sequence>
<organism evidence="1 2">
    <name type="scientific">Clonostachys rhizophaga</name>
    <dbReference type="NCBI Taxonomy" id="160324"/>
    <lineage>
        <taxon>Eukaryota</taxon>
        <taxon>Fungi</taxon>
        <taxon>Dikarya</taxon>
        <taxon>Ascomycota</taxon>
        <taxon>Pezizomycotina</taxon>
        <taxon>Sordariomycetes</taxon>
        <taxon>Hypocreomycetidae</taxon>
        <taxon>Hypocreales</taxon>
        <taxon>Bionectriaceae</taxon>
        <taxon>Clonostachys</taxon>
    </lineage>
</organism>
<reference evidence="1" key="1">
    <citation type="submission" date="2021-10" db="EMBL/GenBank/DDBJ databases">
        <authorList>
            <person name="Piombo E."/>
        </authorList>
    </citation>
    <scope>NUCLEOTIDE SEQUENCE</scope>
</reference>
<dbReference type="EMBL" id="CABFNQ020000553">
    <property type="protein sequence ID" value="CAH0019199.1"/>
    <property type="molecule type" value="Genomic_DNA"/>
</dbReference>